<evidence type="ECO:0000313" key="10">
    <source>
        <dbReference type="Proteomes" id="UP000675554"/>
    </source>
</evidence>
<comment type="subcellular location">
    <subcellularLocation>
        <location evidence="1">Membrane</location>
        <topology evidence="1">Multi-pass membrane protein</topology>
    </subcellularLocation>
</comment>
<keyword evidence="3 7" id="KW-0812">Transmembrane</keyword>
<feature type="transmembrane region" description="Helical" evidence="7">
    <location>
        <begin position="263"/>
        <end position="280"/>
    </location>
</feature>
<organism evidence="9 10">
    <name type="scientific">Streptomyces daliensis</name>
    <dbReference type="NCBI Taxonomy" id="299421"/>
    <lineage>
        <taxon>Bacteria</taxon>
        <taxon>Bacillati</taxon>
        <taxon>Actinomycetota</taxon>
        <taxon>Actinomycetes</taxon>
        <taxon>Kitasatosporales</taxon>
        <taxon>Streptomycetaceae</taxon>
        <taxon>Streptomyces</taxon>
    </lineage>
</organism>
<dbReference type="PANTHER" id="PTHR32322">
    <property type="entry name" value="INNER MEMBRANE TRANSPORTER"/>
    <property type="match status" value="1"/>
</dbReference>
<keyword evidence="5 7" id="KW-0472">Membrane</keyword>
<dbReference type="GO" id="GO:0016020">
    <property type="term" value="C:membrane"/>
    <property type="evidence" value="ECO:0007669"/>
    <property type="project" value="UniProtKB-SubCell"/>
</dbReference>
<evidence type="ECO:0000256" key="2">
    <source>
        <dbReference type="ARBA" id="ARBA00007362"/>
    </source>
</evidence>
<feature type="domain" description="EamA" evidence="8">
    <location>
        <begin position="185"/>
        <end position="303"/>
    </location>
</feature>
<feature type="transmembrane region" description="Helical" evidence="7">
    <location>
        <begin position="286"/>
        <end position="303"/>
    </location>
</feature>
<evidence type="ECO:0000256" key="7">
    <source>
        <dbReference type="SAM" id="Phobius"/>
    </source>
</evidence>
<reference evidence="9" key="1">
    <citation type="submission" date="2021-04" db="EMBL/GenBank/DDBJ databases">
        <title>Sequencing of actinobacteria type strains.</title>
        <authorList>
            <person name="Nguyen G.-S."/>
            <person name="Wentzel A."/>
        </authorList>
    </citation>
    <scope>NUCLEOTIDE SEQUENCE</scope>
    <source>
        <strain evidence="9">DSM 42095</strain>
    </source>
</reference>
<evidence type="ECO:0000256" key="4">
    <source>
        <dbReference type="ARBA" id="ARBA00022989"/>
    </source>
</evidence>
<feature type="region of interest" description="Disordered" evidence="6">
    <location>
        <begin position="308"/>
        <end position="358"/>
    </location>
</feature>
<feature type="transmembrane region" description="Helical" evidence="7">
    <location>
        <begin position="53"/>
        <end position="71"/>
    </location>
</feature>
<evidence type="ECO:0000256" key="6">
    <source>
        <dbReference type="SAM" id="MobiDB-lite"/>
    </source>
</evidence>
<comment type="caution">
    <text evidence="9">The sequence shown here is derived from an EMBL/GenBank/DDBJ whole genome shotgun (WGS) entry which is preliminary data.</text>
</comment>
<protein>
    <submittedName>
        <fullName evidence="9">DMT family transporter</fullName>
    </submittedName>
</protein>
<dbReference type="EMBL" id="JAGSMN010001471">
    <property type="protein sequence ID" value="MBR7678455.1"/>
    <property type="molecule type" value="Genomic_DNA"/>
</dbReference>
<accession>A0A8T4J3A7</accession>
<evidence type="ECO:0000256" key="1">
    <source>
        <dbReference type="ARBA" id="ARBA00004141"/>
    </source>
</evidence>
<feature type="transmembrane region" description="Helical" evidence="7">
    <location>
        <begin position="167"/>
        <end position="186"/>
    </location>
</feature>
<keyword evidence="10" id="KW-1185">Reference proteome</keyword>
<evidence type="ECO:0000256" key="5">
    <source>
        <dbReference type="ARBA" id="ARBA00023136"/>
    </source>
</evidence>
<feature type="transmembrane region" description="Helical" evidence="7">
    <location>
        <begin position="230"/>
        <end position="251"/>
    </location>
</feature>
<proteinExistence type="inferred from homology"/>
<evidence type="ECO:0000259" key="8">
    <source>
        <dbReference type="Pfam" id="PF00892"/>
    </source>
</evidence>
<comment type="similarity">
    <text evidence="2">Belongs to the EamA transporter family.</text>
</comment>
<feature type="compositionally biased region" description="Basic and acidic residues" evidence="6">
    <location>
        <begin position="323"/>
        <end position="358"/>
    </location>
</feature>
<evidence type="ECO:0000313" key="9">
    <source>
        <dbReference type="EMBL" id="MBR7678455.1"/>
    </source>
</evidence>
<dbReference type="PANTHER" id="PTHR32322:SF2">
    <property type="entry name" value="EAMA DOMAIN-CONTAINING PROTEIN"/>
    <property type="match status" value="1"/>
</dbReference>
<name>A0A8T4J3A7_9ACTN</name>
<dbReference type="AlphaFoldDB" id="A0A8T4J3A7"/>
<dbReference type="Proteomes" id="UP000675554">
    <property type="component" value="Unassembled WGS sequence"/>
</dbReference>
<dbReference type="InterPro" id="IPR000620">
    <property type="entry name" value="EamA_dom"/>
</dbReference>
<dbReference type="InterPro" id="IPR050638">
    <property type="entry name" value="AA-Vitamin_Transporters"/>
</dbReference>
<dbReference type="SUPFAM" id="SSF103481">
    <property type="entry name" value="Multidrug resistance efflux transporter EmrE"/>
    <property type="match status" value="2"/>
</dbReference>
<feature type="domain" description="EamA" evidence="8">
    <location>
        <begin position="22"/>
        <end position="154"/>
    </location>
</feature>
<dbReference type="InterPro" id="IPR037185">
    <property type="entry name" value="EmrE-like"/>
</dbReference>
<feature type="transmembrane region" description="Helical" evidence="7">
    <location>
        <begin position="198"/>
        <end position="218"/>
    </location>
</feature>
<feature type="transmembrane region" description="Helical" evidence="7">
    <location>
        <begin position="12"/>
        <end position="33"/>
    </location>
</feature>
<gene>
    <name evidence="9" type="ORF">KDA82_36915</name>
</gene>
<dbReference type="Pfam" id="PF00892">
    <property type="entry name" value="EamA"/>
    <property type="match status" value="2"/>
</dbReference>
<evidence type="ECO:0000256" key="3">
    <source>
        <dbReference type="ARBA" id="ARBA00022692"/>
    </source>
</evidence>
<sequence>MPGALPHGPADRAPAAAVVPAGTFVAAGLVVMWSSGFIGAGLGTRYAGADTLLMWRFLVATALLGGLWLLLRRRRLPARAVAEQSVVGLLSQGVYLGSTVWAVGLGVPPGTSALIAALQPLAAGALSGRLVGETVSRRQWAGLAIGLAGVAMVVRDDLSASAAVQSWAYALPFAGMAGLLAASFLERRARRPLPATDALPLHCLVSALVFTGVALAAGPGHAAPPVTAGFWLAVAWVVLLSTVGGYGFYWLSLRRDGVTRTSALIYLTPPTTAVWAYAMFGEAPGPLALAGMAVSLAGVVVAVRRSPATTRTGQAEPAGRPVRTGEAKEPQRSPARYERHDRDDSWLEPSPDRDPRCG</sequence>
<keyword evidence="4 7" id="KW-1133">Transmembrane helix</keyword>